<evidence type="ECO:0008006" key="3">
    <source>
        <dbReference type="Google" id="ProtNLM"/>
    </source>
</evidence>
<name>A0A5C1QQ43_9SPIO</name>
<proteinExistence type="predicted"/>
<accession>A0A5C1QQ43</accession>
<evidence type="ECO:0000313" key="1">
    <source>
        <dbReference type="EMBL" id="QEN09627.1"/>
    </source>
</evidence>
<evidence type="ECO:0000313" key="2">
    <source>
        <dbReference type="Proteomes" id="UP000324209"/>
    </source>
</evidence>
<dbReference type="AlphaFoldDB" id="A0A5C1QQ43"/>
<reference evidence="1 2" key="1">
    <citation type="submission" date="2019-02" db="EMBL/GenBank/DDBJ databases">
        <title>Complete Genome Sequence and Methylome Analysis of free living Spirochaetas.</title>
        <authorList>
            <person name="Fomenkov A."/>
            <person name="Dubinina G."/>
            <person name="Leshcheva N."/>
            <person name="Mikheeva N."/>
            <person name="Grabovich M."/>
            <person name="Vincze T."/>
            <person name="Roberts R.J."/>
        </authorList>
    </citation>
    <scope>NUCLEOTIDE SEQUENCE [LARGE SCALE GENOMIC DNA]</scope>
    <source>
        <strain evidence="1 2">K2</strain>
    </source>
</reference>
<sequence>MCHNLNVSESGFYDWQGRSKSSRRIAKEKLMTKISELFYVKHKQMAGSPLITEDLHDDPQYKTVYRSRVAALIVNNA</sequence>
<dbReference type="EMBL" id="CP036150">
    <property type="protein sequence ID" value="QEN09627.1"/>
    <property type="molecule type" value="Genomic_DNA"/>
</dbReference>
<protein>
    <recommendedName>
        <fullName evidence="3">IS3 family transposase</fullName>
    </recommendedName>
</protein>
<dbReference type="OrthoDB" id="164322at2"/>
<organism evidence="1 2">
    <name type="scientific">Oceanispirochaeta crateris</name>
    <dbReference type="NCBI Taxonomy" id="2518645"/>
    <lineage>
        <taxon>Bacteria</taxon>
        <taxon>Pseudomonadati</taxon>
        <taxon>Spirochaetota</taxon>
        <taxon>Spirochaetia</taxon>
        <taxon>Spirochaetales</taxon>
        <taxon>Spirochaetaceae</taxon>
        <taxon>Oceanispirochaeta</taxon>
    </lineage>
</organism>
<dbReference type="RefSeq" id="WP_149487700.1">
    <property type="nucleotide sequence ID" value="NZ_CP036150.1"/>
</dbReference>
<dbReference type="Proteomes" id="UP000324209">
    <property type="component" value="Chromosome"/>
</dbReference>
<gene>
    <name evidence="1" type="ORF">EXM22_17155</name>
</gene>
<dbReference type="KEGG" id="ock:EXM22_17155"/>
<keyword evidence="2" id="KW-1185">Reference proteome</keyword>